<feature type="non-terminal residue" evidence="2">
    <location>
        <position position="69"/>
    </location>
</feature>
<evidence type="ECO:0000256" key="1">
    <source>
        <dbReference type="SAM" id="MobiDB-lite"/>
    </source>
</evidence>
<feature type="region of interest" description="Disordered" evidence="1">
    <location>
        <begin position="21"/>
        <end position="69"/>
    </location>
</feature>
<organism evidence="2 3">
    <name type="scientific">Trifolium medium</name>
    <dbReference type="NCBI Taxonomy" id="97028"/>
    <lineage>
        <taxon>Eukaryota</taxon>
        <taxon>Viridiplantae</taxon>
        <taxon>Streptophyta</taxon>
        <taxon>Embryophyta</taxon>
        <taxon>Tracheophyta</taxon>
        <taxon>Spermatophyta</taxon>
        <taxon>Magnoliopsida</taxon>
        <taxon>eudicotyledons</taxon>
        <taxon>Gunneridae</taxon>
        <taxon>Pentapetalae</taxon>
        <taxon>rosids</taxon>
        <taxon>fabids</taxon>
        <taxon>Fabales</taxon>
        <taxon>Fabaceae</taxon>
        <taxon>Papilionoideae</taxon>
        <taxon>50 kb inversion clade</taxon>
        <taxon>NPAAA clade</taxon>
        <taxon>Hologalegina</taxon>
        <taxon>IRL clade</taxon>
        <taxon>Trifolieae</taxon>
        <taxon>Trifolium</taxon>
    </lineage>
</organism>
<accession>A0A392QYE1</accession>
<keyword evidence="3" id="KW-1185">Reference proteome</keyword>
<proteinExistence type="predicted"/>
<comment type="caution">
    <text evidence="2">The sequence shown here is derived from an EMBL/GenBank/DDBJ whole genome shotgun (WGS) entry which is preliminary data.</text>
</comment>
<evidence type="ECO:0000313" key="2">
    <source>
        <dbReference type="EMBL" id="MCI29371.1"/>
    </source>
</evidence>
<evidence type="ECO:0000313" key="3">
    <source>
        <dbReference type="Proteomes" id="UP000265520"/>
    </source>
</evidence>
<dbReference type="AlphaFoldDB" id="A0A392QYE1"/>
<sequence>MLCFVDQLGPVVVNNLFDTDDEVDNDIHSHFNRPPPKRVPKNGSETVGSVCPSSSGRRDGGSPPGDEPG</sequence>
<name>A0A392QYE1_9FABA</name>
<dbReference type="EMBL" id="LXQA010172069">
    <property type="protein sequence ID" value="MCI29371.1"/>
    <property type="molecule type" value="Genomic_DNA"/>
</dbReference>
<reference evidence="2 3" key="1">
    <citation type="journal article" date="2018" name="Front. Plant Sci.">
        <title>Red Clover (Trifolium pratense) and Zigzag Clover (T. medium) - A Picture of Genomic Similarities and Differences.</title>
        <authorList>
            <person name="Dluhosova J."/>
            <person name="Istvanek J."/>
            <person name="Nedelnik J."/>
            <person name="Repkova J."/>
        </authorList>
    </citation>
    <scope>NUCLEOTIDE SEQUENCE [LARGE SCALE GENOMIC DNA]</scope>
    <source>
        <strain evidence="3">cv. 10/8</strain>
        <tissue evidence="2">Leaf</tissue>
    </source>
</reference>
<dbReference type="Proteomes" id="UP000265520">
    <property type="component" value="Unassembled WGS sequence"/>
</dbReference>
<protein>
    <submittedName>
        <fullName evidence="2">Uncharacterized protein</fullName>
    </submittedName>
</protein>